<accession>A0A8J2J4W9</accession>
<feature type="non-terminal residue" evidence="2">
    <location>
        <position position="60"/>
    </location>
</feature>
<dbReference type="AlphaFoldDB" id="A0A8J2J4W9"/>
<organism evidence="2 3">
    <name type="scientific">Allacma fusca</name>
    <dbReference type="NCBI Taxonomy" id="39272"/>
    <lineage>
        <taxon>Eukaryota</taxon>
        <taxon>Metazoa</taxon>
        <taxon>Ecdysozoa</taxon>
        <taxon>Arthropoda</taxon>
        <taxon>Hexapoda</taxon>
        <taxon>Collembola</taxon>
        <taxon>Symphypleona</taxon>
        <taxon>Sminthuridae</taxon>
        <taxon>Allacma</taxon>
    </lineage>
</organism>
<reference evidence="2" key="1">
    <citation type="submission" date="2021-06" db="EMBL/GenBank/DDBJ databases">
        <authorList>
            <person name="Hodson N. C."/>
            <person name="Mongue J. A."/>
            <person name="Jaron S. K."/>
        </authorList>
    </citation>
    <scope>NUCLEOTIDE SEQUENCE</scope>
</reference>
<keyword evidence="1" id="KW-0732">Signal</keyword>
<dbReference type="EMBL" id="CAJVCH010002953">
    <property type="protein sequence ID" value="CAG7646623.1"/>
    <property type="molecule type" value="Genomic_DNA"/>
</dbReference>
<feature type="chain" id="PRO_5035185300" evidence="1">
    <location>
        <begin position="23"/>
        <end position="60"/>
    </location>
</feature>
<gene>
    <name evidence="2" type="ORF">AFUS01_LOCUS592</name>
</gene>
<evidence type="ECO:0000313" key="2">
    <source>
        <dbReference type="EMBL" id="CAG7646623.1"/>
    </source>
</evidence>
<keyword evidence="3" id="KW-1185">Reference proteome</keyword>
<name>A0A8J2J4W9_9HEXA</name>
<dbReference type="Proteomes" id="UP000708208">
    <property type="component" value="Unassembled WGS sequence"/>
</dbReference>
<comment type="caution">
    <text evidence="2">The sequence shown here is derived from an EMBL/GenBank/DDBJ whole genome shotgun (WGS) entry which is preliminary data.</text>
</comment>
<evidence type="ECO:0000313" key="3">
    <source>
        <dbReference type="Proteomes" id="UP000708208"/>
    </source>
</evidence>
<proteinExistence type="predicted"/>
<protein>
    <submittedName>
        <fullName evidence="2">Uncharacterized protein</fullName>
    </submittedName>
</protein>
<feature type="signal peptide" evidence="1">
    <location>
        <begin position="1"/>
        <end position="22"/>
    </location>
</feature>
<evidence type="ECO:0000256" key="1">
    <source>
        <dbReference type="SAM" id="SignalP"/>
    </source>
</evidence>
<sequence length="60" mass="6684">MMSSQFLGLLLVLSIICKQSSGQMQLDPVSYCQDPGAHHEHRFSCCNGVPYLLGHTVEYL</sequence>